<organism evidence="1 2">
    <name type="scientific">Salipiger pallidus</name>
    <dbReference type="NCBI Taxonomy" id="1775170"/>
    <lineage>
        <taxon>Bacteria</taxon>
        <taxon>Pseudomonadati</taxon>
        <taxon>Pseudomonadota</taxon>
        <taxon>Alphaproteobacteria</taxon>
        <taxon>Rhodobacterales</taxon>
        <taxon>Roseobacteraceae</taxon>
        <taxon>Salipiger</taxon>
    </lineage>
</organism>
<dbReference type="EMBL" id="BMJV01000002">
    <property type="protein sequence ID" value="GGG68684.1"/>
    <property type="molecule type" value="Genomic_DNA"/>
</dbReference>
<name>A0A8J3EFX5_9RHOB</name>
<dbReference type="Proteomes" id="UP000617145">
    <property type="component" value="Unassembled WGS sequence"/>
</dbReference>
<dbReference type="AlphaFoldDB" id="A0A8J3EFX5"/>
<reference evidence="1" key="2">
    <citation type="submission" date="2020-09" db="EMBL/GenBank/DDBJ databases">
        <authorList>
            <person name="Sun Q."/>
            <person name="Zhou Y."/>
        </authorList>
    </citation>
    <scope>NUCLEOTIDE SEQUENCE</scope>
    <source>
        <strain evidence="1">CGMCC 1.15762</strain>
    </source>
</reference>
<keyword evidence="2" id="KW-1185">Reference proteome</keyword>
<reference evidence="1" key="1">
    <citation type="journal article" date="2014" name="Int. J. Syst. Evol. Microbiol.">
        <title>Complete genome sequence of Corynebacterium casei LMG S-19264T (=DSM 44701T), isolated from a smear-ripened cheese.</title>
        <authorList>
            <consortium name="US DOE Joint Genome Institute (JGI-PGF)"/>
            <person name="Walter F."/>
            <person name="Albersmeier A."/>
            <person name="Kalinowski J."/>
            <person name="Ruckert C."/>
        </authorList>
    </citation>
    <scope>NUCLEOTIDE SEQUENCE</scope>
    <source>
        <strain evidence="1">CGMCC 1.15762</strain>
    </source>
</reference>
<accession>A0A8J3EFX5</accession>
<sequence length="171" mass="19402">MANARNYLAIAGENVFIFENGHGTGVHHSELLSLMAESRSLAEVKTKFRASRSNPIETLEHFGFDFDILLREQFREGHRDTTLAKLHRVDTKWIAEKRRSLGFSREQGRPPIDFTRDEILRARGTAESIVGAAEQLGIDRKTFSKLYLSKLRSNGPVETDRMKSSLPSNKT</sequence>
<evidence type="ECO:0000313" key="2">
    <source>
        <dbReference type="Proteomes" id="UP000617145"/>
    </source>
</evidence>
<proteinExistence type="predicted"/>
<protein>
    <submittedName>
        <fullName evidence="1">Uncharacterized protein</fullName>
    </submittedName>
</protein>
<comment type="caution">
    <text evidence="1">The sequence shown here is derived from an EMBL/GenBank/DDBJ whole genome shotgun (WGS) entry which is preliminary data.</text>
</comment>
<gene>
    <name evidence="1" type="ORF">GCM10011415_14890</name>
</gene>
<evidence type="ECO:0000313" key="1">
    <source>
        <dbReference type="EMBL" id="GGG68684.1"/>
    </source>
</evidence>
<dbReference type="RefSeq" id="WP_188789579.1">
    <property type="nucleotide sequence ID" value="NZ_BMJV01000002.1"/>
</dbReference>